<dbReference type="PANTHER" id="PTHR11404">
    <property type="entry name" value="SUPEROXIDE DISMUTASE 2"/>
    <property type="match status" value="1"/>
</dbReference>
<dbReference type="SUPFAM" id="SSF46609">
    <property type="entry name" value="Fe,Mn superoxide dismutase (SOD), N-terminal domain"/>
    <property type="match status" value="1"/>
</dbReference>
<dbReference type="Gene3D" id="3.55.40.20">
    <property type="entry name" value="Iron/manganese superoxide dismutase, C-terminal domain"/>
    <property type="match status" value="1"/>
</dbReference>
<name>A0AA43BAS9_SPHYA</name>
<sequence length="247" mass="26504">MTEVSRRTAVKTLGAGALAMTAIDSAAASQGGAAPAPAPASAPAFSGSYQPKPLKFDPAKLEGLSERLVRSHWENNYQGSVKTLNAVRSRLSAALADSDAPPAIYGGLKREELHRTGSVVLHEIYFDGLGGNGQAAGSVRDAITTAFGSFATWEAEFRRTGMSLAGGSGWTILAYNLHTRSLNNHWAWDHMHGAAAGVPLLVLDMYEHSFHMDYGTQAAKYIDAWFKNLDWEAVDRRYAHAIAAARS</sequence>
<dbReference type="AlphaFoldDB" id="A0AA43BAS9"/>
<protein>
    <recommendedName>
        <fullName evidence="2">superoxide dismutase</fullName>
        <ecNumber evidence="2">1.15.1.1</ecNumber>
    </recommendedName>
</protein>
<comment type="similarity">
    <text evidence="1">Belongs to the iron/manganese superoxide dismutase family.</text>
</comment>
<evidence type="ECO:0000256" key="1">
    <source>
        <dbReference type="ARBA" id="ARBA00008714"/>
    </source>
</evidence>
<dbReference type="SUPFAM" id="SSF54719">
    <property type="entry name" value="Fe,Mn superoxide dismutase (SOD), C-terminal domain"/>
    <property type="match status" value="1"/>
</dbReference>
<evidence type="ECO:0000256" key="4">
    <source>
        <dbReference type="ARBA" id="ARBA00023002"/>
    </source>
</evidence>
<comment type="caution">
    <text evidence="6">The sequence shown here is derived from an EMBL/GenBank/DDBJ whole genome shotgun (WGS) entry which is preliminary data.</text>
</comment>
<organism evidence="6 7">
    <name type="scientific">Sphingobium yanoikuyae</name>
    <name type="common">Sphingomonas yanoikuyae</name>
    <dbReference type="NCBI Taxonomy" id="13690"/>
    <lineage>
        <taxon>Bacteria</taxon>
        <taxon>Pseudomonadati</taxon>
        <taxon>Pseudomonadota</taxon>
        <taxon>Alphaproteobacteria</taxon>
        <taxon>Sphingomonadales</taxon>
        <taxon>Sphingomonadaceae</taxon>
        <taxon>Sphingobium</taxon>
    </lineage>
</organism>
<evidence type="ECO:0000256" key="3">
    <source>
        <dbReference type="ARBA" id="ARBA00022723"/>
    </source>
</evidence>
<dbReference type="InterPro" id="IPR036314">
    <property type="entry name" value="SOD_C_sf"/>
</dbReference>
<keyword evidence="3" id="KW-0479">Metal-binding</keyword>
<proteinExistence type="inferred from homology"/>
<dbReference type="PANTHER" id="PTHR11404:SF6">
    <property type="entry name" value="SUPEROXIDE DISMUTASE [MN], MITOCHONDRIAL"/>
    <property type="match status" value="1"/>
</dbReference>
<dbReference type="GO" id="GO:0004784">
    <property type="term" value="F:superoxide dismutase activity"/>
    <property type="evidence" value="ECO:0007669"/>
    <property type="project" value="UniProtKB-EC"/>
</dbReference>
<dbReference type="InterPro" id="IPR006311">
    <property type="entry name" value="TAT_signal"/>
</dbReference>
<dbReference type="EMBL" id="JAOCKX010000021">
    <property type="protein sequence ID" value="MDH2132508.1"/>
    <property type="molecule type" value="Genomic_DNA"/>
</dbReference>
<dbReference type="InterPro" id="IPR019832">
    <property type="entry name" value="Mn/Fe_SOD_C"/>
</dbReference>
<gene>
    <name evidence="6" type="ORF">N5J77_15365</name>
</gene>
<evidence type="ECO:0000313" key="7">
    <source>
        <dbReference type="Proteomes" id="UP001162318"/>
    </source>
</evidence>
<evidence type="ECO:0000313" key="6">
    <source>
        <dbReference type="EMBL" id="MDH2132508.1"/>
    </source>
</evidence>
<dbReference type="Proteomes" id="UP001162318">
    <property type="component" value="Unassembled WGS sequence"/>
</dbReference>
<dbReference type="InterPro" id="IPR050265">
    <property type="entry name" value="Fe/Mn_Superoxide_Dismutase"/>
</dbReference>
<keyword evidence="4" id="KW-0560">Oxidoreductase</keyword>
<feature type="domain" description="Manganese/iron superoxide dismutase C-terminal" evidence="5">
    <location>
        <begin position="137"/>
        <end position="237"/>
    </location>
</feature>
<evidence type="ECO:0000256" key="2">
    <source>
        <dbReference type="ARBA" id="ARBA00012682"/>
    </source>
</evidence>
<dbReference type="EC" id="1.15.1.1" evidence="2"/>
<reference evidence="6" key="1">
    <citation type="submission" date="2022-09" db="EMBL/GenBank/DDBJ databases">
        <title>Intensive care unit water sources are persistently colonized with multi-drug resistant bacteria and are the site of extensive horizontal gene transfer of antibiotic resistance genes.</title>
        <authorList>
            <person name="Diorio-Toth L."/>
        </authorList>
    </citation>
    <scope>NUCLEOTIDE SEQUENCE</scope>
    <source>
        <strain evidence="6">GD03659</strain>
    </source>
</reference>
<accession>A0AA43BAS9</accession>
<dbReference type="InterPro" id="IPR036324">
    <property type="entry name" value="Mn/Fe_SOD_N_sf"/>
</dbReference>
<dbReference type="RefSeq" id="WP_279776235.1">
    <property type="nucleotide sequence ID" value="NZ_JAOCKX010000021.1"/>
</dbReference>
<evidence type="ECO:0000259" key="5">
    <source>
        <dbReference type="Pfam" id="PF02777"/>
    </source>
</evidence>
<dbReference type="Pfam" id="PF02777">
    <property type="entry name" value="Sod_Fe_C"/>
    <property type="match status" value="1"/>
</dbReference>
<dbReference type="GO" id="GO:0046872">
    <property type="term" value="F:metal ion binding"/>
    <property type="evidence" value="ECO:0007669"/>
    <property type="project" value="UniProtKB-KW"/>
</dbReference>
<dbReference type="PROSITE" id="PS51318">
    <property type="entry name" value="TAT"/>
    <property type="match status" value="1"/>
</dbReference>